<dbReference type="Proteomes" id="UP001597260">
    <property type="component" value="Unassembled WGS sequence"/>
</dbReference>
<gene>
    <name evidence="1" type="ORF">ACFQ4H_33875</name>
</gene>
<protein>
    <submittedName>
        <fullName evidence="1">Uncharacterized protein</fullName>
    </submittedName>
</protein>
<reference evidence="2" key="1">
    <citation type="journal article" date="2019" name="Int. J. Syst. Evol. Microbiol.">
        <title>The Global Catalogue of Microorganisms (GCM) 10K type strain sequencing project: providing services to taxonomists for standard genome sequencing and annotation.</title>
        <authorList>
            <consortium name="The Broad Institute Genomics Platform"/>
            <consortium name="The Broad Institute Genome Sequencing Center for Infectious Disease"/>
            <person name="Wu L."/>
            <person name="Ma J."/>
        </authorList>
    </citation>
    <scope>NUCLEOTIDE SEQUENCE [LARGE SCALE GENOMIC DNA]</scope>
    <source>
        <strain evidence="2">JCM 31037</strain>
    </source>
</reference>
<evidence type="ECO:0000313" key="1">
    <source>
        <dbReference type="EMBL" id="MFD1326078.1"/>
    </source>
</evidence>
<name>A0ABW3YTK2_9ACTN</name>
<organism evidence="1 2">
    <name type="scientific">Micromonospora sonneratiae</name>
    <dbReference type="NCBI Taxonomy" id="1184706"/>
    <lineage>
        <taxon>Bacteria</taxon>
        <taxon>Bacillati</taxon>
        <taxon>Actinomycetota</taxon>
        <taxon>Actinomycetes</taxon>
        <taxon>Micromonosporales</taxon>
        <taxon>Micromonosporaceae</taxon>
        <taxon>Micromonospora</taxon>
    </lineage>
</organism>
<keyword evidence="2" id="KW-1185">Reference proteome</keyword>
<sequence length="72" mass="7617">MAFDDPWLNYGPIITAPADRVAEAFALAPVTPQLVARVIQAALAAGWQVDGGGGPLRFALTRSRERLEPVSG</sequence>
<proteinExistence type="predicted"/>
<accession>A0ABW3YTK2</accession>
<dbReference type="EMBL" id="JBHTMP010000116">
    <property type="protein sequence ID" value="MFD1326078.1"/>
    <property type="molecule type" value="Genomic_DNA"/>
</dbReference>
<comment type="caution">
    <text evidence="1">The sequence shown here is derived from an EMBL/GenBank/DDBJ whole genome shotgun (WGS) entry which is preliminary data.</text>
</comment>
<dbReference type="RefSeq" id="WP_377579200.1">
    <property type="nucleotide sequence ID" value="NZ_JBHTMP010000116.1"/>
</dbReference>
<evidence type="ECO:0000313" key="2">
    <source>
        <dbReference type="Proteomes" id="UP001597260"/>
    </source>
</evidence>